<evidence type="ECO:0000256" key="2">
    <source>
        <dbReference type="ARBA" id="ARBA00022525"/>
    </source>
</evidence>
<dbReference type="InterPro" id="IPR001073">
    <property type="entry name" value="C1q_dom"/>
</dbReference>
<reference evidence="4" key="2">
    <citation type="submission" date="2020-11" db="EMBL/GenBank/DDBJ databases">
        <authorList>
            <person name="McCartney M.A."/>
            <person name="Auch B."/>
            <person name="Kono T."/>
            <person name="Mallez S."/>
            <person name="Becker A."/>
            <person name="Gohl D.M."/>
            <person name="Silverstein K.A.T."/>
            <person name="Koren S."/>
            <person name="Bechman K.B."/>
            <person name="Herman A."/>
            <person name="Abrahante J.E."/>
            <person name="Garbe J."/>
        </authorList>
    </citation>
    <scope>NUCLEOTIDE SEQUENCE</scope>
    <source>
        <strain evidence="4">Duluth1</strain>
        <tissue evidence="4">Whole animal</tissue>
    </source>
</reference>
<dbReference type="PANTHER" id="PTHR15427:SF33">
    <property type="entry name" value="COLLAGEN IV NC1 DOMAIN-CONTAINING PROTEIN"/>
    <property type="match status" value="1"/>
</dbReference>
<dbReference type="EMBL" id="JAIWYP010000011">
    <property type="protein sequence ID" value="KAH3733408.1"/>
    <property type="molecule type" value="Genomic_DNA"/>
</dbReference>
<reference evidence="4" key="1">
    <citation type="journal article" date="2019" name="bioRxiv">
        <title>The Genome of the Zebra Mussel, Dreissena polymorpha: A Resource for Invasive Species Research.</title>
        <authorList>
            <person name="McCartney M.A."/>
            <person name="Auch B."/>
            <person name="Kono T."/>
            <person name="Mallez S."/>
            <person name="Zhang Y."/>
            <person name="Obille A."/>
            <person name="Becker A."/>
            <person name="Abrahante J.E."/>
            <person name="Garbe J."/>
            <person name="Badalamenti J.P."/>
            <person name="Herman A."/>
            <person name="Mangelson H."/>
            <person name="Liachko I."/>
            <person name="Sullivan S."/>
            <person name="Sone E.D."/>
            <person name="Koren S."/>
            <person name="Silverstein K.A.T."/>
            <person name="Beckman K.B."/>
            <person name="Gohl D.M."/>
        </authorList>
    </citation>
    <scope>NUCLEOTIDE SEQUENCE</scope>
    <source>
        <strain evidence="4">Duluth1</strain>
        <tissue evidence="4">Whole animal</tissue>
    </source>
</reference>
<dbReference type="Pfam" id="PF00386">
    <property type="entry name" value="C1q"/>
    <property type="match status" value="1"/>
</dbReference>
<accession>A0A9D4CTY7</accession>
<comment type="subcellular location">
    <subcellularLocation>
        <location evidence="1">Secreted</location>
    </subcellularLocation>
</comment>
<evidence type="ECO:0000313" key="5">
    <source>
        <dbReference type="Proteomes" id="UP000828390"/>
    </source>
</evidence>
<dbReference type="InterPro" id="IPR008983">
    <property type="entry name" value="Tumour_necrosis_fac-like_dom"/>
</dbReference>
<dbReference type="GO" id="GO:0005581">
    <property type="term" value="C:collagen trimer"/>
    <property type="evidence" value="ECO:0007669"/>
    <property type="project" value="UniProtKB-KW"/>
</dbReference>
<evidence type="ECO:0000259" key="3">
    <source>
        <dbReference type="PROSITE" id="PS50871"/>
    </source>
</evidence>
<evidence type="ECO:0000313" key="4">
    <source>
        <dbReference type="EMBL" id="KAH3733408.1"/>
    </source>
</evidence>
<dbReference type="AlphaFoldDB" id="A0A9D4CTY7"/>
<sequence>MHFPTVISNEGNAYNPNTGHFTAPVNGLYYFTVQICQNPNYFINFYIEKGDASMSGATRLSNAMSHGNGYSCTTSSTSVKLHWNEHVLVLMASQYDNSVIYESTDARNQFTGTLIQEV</sequence>
<comment type="caution">
    <text evidence="4">The sequence shown here is derived from an EMBL/GenBank/DDBJ whole genome shotgun (WGS) entry which is preliminary data.</text>
</comment>
<feature type="domain" description="C1q" evidence="3">
    <location>
        <begin position="1"/>
        <end position="118"/>
    </location>
</feature>
<dbReference type="Proteomes" id="UP000828390">
    <property type="component" value="Unassembled WGS sequence"/>
</dbReference>
<protein>
    <recommendedName>
        <fullName evidence="3">C1q domain-containing protein</fullName>
    </recommendedName>
</protein>
<keyword evidence="5" id="KW-1185">Reference proteome</keyword>
<dbReference type="SUPFAM" id="SSF49842">
    <property type="entry name" value="TNF-like"/>
    <property type="match status" value="1"/>
</dbReference>
<gene>
    <name evidence="4" type="ORF">DPMN_039835</name>
</gene>
<dbReference type="PANTHER" id="PTHR15427">
    <property type="entry name" value="EMILIN ELASTIN MICROFIBRIL INTERFACE-LOCATED PROTEIN ELASTIN MICROFIBRIL INTERFACER"/>
    <property type="match status" value="1"/>
</dbReference>
<dbReference type="Gene3D" id="2.60.120.40">
    <property type="match status" value="1"/>
</dbReference>
<evidence type="ECO:0000256" key="1">
    <source>
        <dbReference type="ARBA" id="ARBA00004613"/>
    </source>
</evidence>
<organism evidence="4 5">
    <name type="scientific">Dreissena polymorpha</name>
    <name type="common">Zebra mussel</name>
    <name type="synonym">Mytilus polymorpha</name>
    <dbReference type="NCBI Taxonomy" id="45954"/>
    <lineage>
        <taxon>Eukaryota</taxon>
        <taxon>Metazoa</taxon>
        <taxon>Spiralia</taxon>
        <taxon>Lophotrochozoa</taxon>
        <taxon>Mollusca</taxon>
        <taxon>Bivalvia</taxon>
        <taxon>Autobranchia</taxon>
        <taxon>Heteroconchia</taxon>
        <taxon>Euheterodonta</taxon>
        <taxon>Imparidentia</taxon>
        <taxon>Neoheterodontei</taxon>
        <taxon>Myida</taxon>
        <taxon>Dreissenoidea</taxon>
        <taxon>Dreissenidae</taxon>
        <taxon>Dreissena</taxon>
    </lineage>
</organism>
<dbReference type="PROSITE" id="PS50871">
    <property type="entry name" value="C1Q"/>
    <property type="match status" value="1"/>
</dbReference>
<keyword evidence="2" id="KW-0964">Secreted</keyword>
<name>A0A9D4CTY7_DREPO</name>
<proteinExistence type="predicted"/>
<dbReference type="InterPro" id="IPR050392">
    <property type="entry name" value="Collagen/C1q_domain"/>
</dbReference>